<proteinExistence type="predicted"/>
<name>E3HBH0_ILYPC</name>
<gene>
    <name evidence="2" type="ordered locus">Ilyop_2014</name>
</gene>
<dbReference type="EMBL" id="CP002282">
    <property type="protein sequence ID" value="ADO83785.1"/>
    <property type="molecule type" value="Genomic_DNA"/>
</dbReference>
<accession>E3HBH0</accession>
<dbReference type="KEGG" id="ipo:Ilyop_2014"/>
<keyword evidence="1" id="KW-0472">Membrane</keyword>
<sequence length="102" mass="11396">METKFLMVILGSMFINYFLRAVPVICHTGKKPGSFLKSFLEYIPFAAIGALLFPDVLYSTDTMWISLAGLIFAGTLILLKKNMLLVVSGTIFLVYLLNMIKP</sequence>
<dbReference type="AlphaFoldDB" id="E3HBH0"/>
<keyword evidence="3" id="KW-1185">Reference proteome</keyword>
<evidence type="ECO:0000313" key="3">
    <source>
        <dbReference type="Proteomes" id="UP000006875"/>
    </source>
</evidence>
<dbReference type="RefSeq" id="WP_013388447.1">
    <property type="nucleotide sequence ID" value="NC_014633.1"/>
</dbReference>
<keyword evidence="1" id="KW-0812">Transmembrane</keyword>
<dbReference type="HOGENOM" id="CLU_157896_2_1_0"/>
<organism evidence="2 3">
    <name type="scientific">Ilyobacter polytropus (strain ATCC 51220 / DSM 2926 / LMG 16218 / CuHBu1)</name>
    <dbReference type="NCBI Taxonomy" id="572544"/>
    <lineage>
        <taxon>Bacteria</taxon>
        <taxon>Fusobacteriati</taxon>
        <taxon>Fusobacteriota</taxon>
        <taxon>Fusobacteriia</taxon>
        <taxon>Fusobacteriales</taxon>
        <taxon>Fusobacteriaceae</taxon>
        <taxon>Ilyobacter</taxon>
    </lineage>
</organism>
<feature type="transmembrane region" description="Helical" evidence="1">
    <location>
        <begin position="63"/>
        <end position="79"/>
    </location>
</feature>
<dbReference type="InterPro" id="IPR008407">
    <property type="entry name" value="Brnchd-chn_aa_trnsp_AzlD"/>
</dbReference>
<evidence type="ECO:0000313" key="2">
    <source>
        <dbReference type="EMBL" id="ADO83785.1"/>
    </source>
</evidence>
<feature type="transmembrane region" description="Helical" evidence="1">
    <location>
        <begin position="84"/>
        <end position="100"/>
    </location>
</feature>
<keyword evidence="2" id="KW-0614">Plasmid</keyword>
<keyword evidence="1" id="KW-1133">Transmembrane helix</keyword>
<evidence type="ECO:0000256" key="1">
    <source>
        <dbReference type="SAM" id="Phobius"/>
    </source>
</evidence>
<protein>
    <submittedName>
        <fullName evidence="2">Branched-chain amino acid transport</fullName>
    </submittedName>
</protein>
<geneLocation type="plasmid" evidence="2 3">
    <name>pILYOP01</name>
</geneLocation>
<feature type="transmembrane region" description="Helical" evidence="1">
    <location>
        <begin position="39"/>
        <end position="57"/>
    </location>
</feature>
<dbReference type="OrthoDB" id="9811308at2"/>
<reference evidence="2 3" key="1">
    <citation type="journal article" date="2010" name="Stand. Genomic Sci.">
        <title>Complete genome sequence of Ilyobacter polytropus type strain (CuHbu1).</title>
        <authorList>
            <person name="Sikorski J."/>
            <person name="Chertkov O."/>
            <person name="Lapidus A."/>
            <person name="Nolan M."/>
            <person name="Lucas S."/>
            <person name="Del Rio T.G."/>
            <person name="Tice H."/>
            <person name="Cheng J.F."/>
            <person name="Tapia R."/>
            <person name="Han C."/>
            <person name="Goodwin L."/>
            <person name="Pitluck S."/>
            <person name="Liolios K."/>
            <person name="Ivanova N."/>
            <person name="Mavromatis K."/>
            <person name="Mikhailova N."/>
            <person name="Pati A."/>
            <person name="Chen A."/>
            <person name="Palaniappan K."/>
            <person name="Land M."/>
            <person name="Hauser L."/>
            <person name="Chang Y.J."/>
            <person name="Jeffries C.D."/>
            <person name="Brambilla E."/>
            <person name="Yasawong M."/>
            <person name="Rohde M."/>
            <person name="Pukall R."/>
            <person name="Spring S."/>
            <person name="Goker M."/>
            <person name="Woyke T."/>
            <person name="Bristow J."/>
            <person name="Eisen J.A."/>
            <person name="Markowitz V."/>
            <person name="Hugenholtz P."/>
            <person name="Kyrpides N.C."/>
            <person name="Klenk H.P."/>
        </authorList>
    </citation>
    <scope>NUCLEOTIDE SEQUENCE [LARGE SCALE GENOMIC DNA]</scope>
    <source>
        <strain evidence="3">ATCC 51220 / DSM 2926 / LMG 16218 / CuHBu1</strain>
        <plasmid evidence="3">pILYOP01</plasmid>
    </source>
</reference>
<dbReference type="Pfam" id="PF05437">
    <property type="entry name" value="AzlD"/>
    <property type="match status" value="1"/>
</dbReference>
<feature type="transmembrane region" description="Helical" evidence="1">
    <location>
        <begin position="6"/>
        <end position="27"/>
    </location>
</feature>
<dbReference type="Proteomes" id="UP000006875">
    <property type="component" value="Plasmid pILYOP01"/>
</dbReference>